<dbReference type="CDD" id="cd00143">
    <property type="entry name" value="PP2Cc"/>
    <property type="match status" value="1"/>
</dbReference>
<evidence type="ECO:0000259" key="1">
    <source>
        <dbReference type="PROSITE" id="PS51746"/>
    </source>
</evidence>
<dbReference type="PROSITE" id="PS51746">
    <property type="entry name" value="PPM_2"/>
    <property type="match status" value="1"/>
</dbReference>
<dbReference type="Proteomes" id="UP000236630">
    <property type="component" value="Unassembled WGS sequence"/>
</dbReference>
<dbReference type="EMBL" id="BDQV01000104">
    <property type="protein sequence ID" value="GAY54429.1"/>
    <property type="molecule type" value="Genomic_DNA"/>
</dbReference>
<feature type="domain" description="PPM-type phosphatase" evidence="1">
    <location>
        <begin position="60"/>
        <end position="303"/>
    </location>
</feature>
<dbReference type="STRING" id="55188.A0A2H5PPZ4"/>
<dbReference type="InterPro" id="IPR001932">
    <property type="entry name" value="PPM-type_phosphatase-like_dom"/>
</dbReference>
<organism evidence="2 3">
    <name type="scientific">Citrus unshiu</name>
    <name type="common">Satsuma mandarin</name>
    <name type="synonym">Citrus nobilis var. unshiu</name>
    <dbReference type="NCBI Taxonomy" id="55188"/>
    <lineage>
        <taxon>Eukaryota</taxon>
        <taxon>Viridiplantae</taxon>
        <taxon>Streptophyta</taxon>
        <taxon>Embryophyta</taxon>
        <taxon>Tracheophyta</taxon>
        <taxon>Spermatophyta</taxon>
        <taxon>Magnoliopsida</taxon>
        <taxon>eudicotyledons</taxon>
        <taxon>Gunneridae</taxon>
        <taxon>Pentapetalae</taxon>
        <taxon>rosids</taxon>
        <taxon>malvids</taxon>
        <taxon>Sapindales</taxon>
        <taxon>Rutaceae</taxon>
        <taxon>Aurantioideae</taxon>
        <taxon>Citrus</taxon>
    </lineage>
</organism>
<accession>A0A2H5PPZ4</accession>
<dbReference type="InterPro" id="IPR036457">
    <property type="entry name" value="PPM-type-like_dom_sf"/>
</dbReference>
<protein>
    <recommendedName>
        <fullName evidence="1">PPM-type phosphatase domain-containing protein</fullName>
    </recommendedName>
</protein>
<proteinExistence type="predicted"/>
<sequence>MGHFSSMFNGLARSFSIRKGKNSESCAGRGAAEAMAKEAKRNEMILRSSGFVNVDSSNNFASVFSKRGEKGVNQDCAIVWEEFGCQADMMFCGIFDGHGPWGHFVAKKVRESMPSSLLCNWQETLAEASLLPDIDLDSDKKTHGFNIWKHSYVKTCAAVDQELEQHRQIDSFYSGTTALTIVRQGRVFCLEDEPGVHRVWLPNEECPGLAMSRAFGDYCVKDYGLISVPEVTQRHITSRDQFVVLATDGVWDVISNQEAIQIVSSTPNRAKSAKRLVECAVHAWKRKRKGIAMDDISAICLFFHSSPLSQQVHAVVTPK</sequence>
<evidence type="ECO:0000313" key="2">
    <source>
        <dbReference type="EMBL" id="GAY54429.1"/>
    </source>
</evidence>
<dbReference type="GO" id="GO:0004722">
    <property type="term" value="F:protein serine/threonine phosphatase activity"/>
    <property type="evidence" value="ECO:0007669"/>
    <property type="project" value="InterPro"/>
</dbReference>
<dbReference type="Gene3D" id="3.60.40.10">
    <property type="entry name" value="PPM-type phosphatase domain"/>
    <property type="match status" value="2"/>
</dbReference>
<name>A0A2H5PPZ4_CITUN</name>
<dbReference type="InterPro" id="IPR015655">
    <property type="entry name" value="PP2C"/>
</dbReference>
<dbReference type="AlphaFoldDB" id="A0A2H5PPZ4"/>
<keyword evidence="3" id="KW-1185">Reference proteome</keyword>
<dbReference type="PANTHER" id="PTHR47992">
    <property type="entry name" value="PROTEIN PHOSPHATASE"/>
    <property type="match status" value="1"/>
</dbReference>
<comment type="caution">
    <text evidence="2">The sequence shown here is derived from an EMBL/GenBank/DDBJ whole genome shotgun (WGS) entry which is preliminary data.</text>
</comment>
<dbReference type="SMART" id="SM00332">
    <property type="entry name" value="PP2Cc"/>
    <property type="match status" value="1"/>
</dbReference>
<evidence type="ECO:0000313" key="3">
    <source>
        <dbReference type="Proteomes" id="UP000236630"/>
    </source>
</evidence>
<dbReference type="Pfam" id="PF00481">
    <property type="entry name" value="PP2C"/>
    <property type="match status" value="1"/>
</dbReference>
<reference evidence="2 3" key="1">
    <citation type="journal article" date="2017" name="Front. Genet.">
        <title>Draft sequencing of the heterozygous diploid genome of Satsuma (Citrus unshiu Marc.) using a hybrid assembly approach.</title>
        <authorList>
            <person name="Shimizu T."/>
            <person name="Tanizawa Y."/>
            <person name="Mochizuki T."/>
            <person name="Nagasaki H."/>
            <person name="Yoshioka T."/>
            <person name="Toyoda A."/>
            <person name="Fujiyama A."/>
            <person name="Kaminuma E."/>
            <person name="Nakamura Y."/>
        </authorList>
    </citation>
    <scope>NUCLEOTIDE SEQUENCE [LARGE SCALE GENOMIC DNA]</scope>
    <source>
        <strain evidence="3">cv. Miyagawa wase</strain>
    </source>
</reference>
<dbReference type="SUPFAM" id="SSF81606">
    <property type="entry name" value="PP2C-like"/>
    <property type="match status" value="1"/>
</dbReference>
<gene>
    <name evidence="2" type="ORF">CUMW_156610</name>
</gene>